<dbReference type="EMBL" id="BEZZ01191564">
    <property type="protein sequence ID" value="GCC46707.1"/>
    <property type="molecule type" value="Genomic_DNA"/>
</dbReference>
<dbReference type="FunFam" id="3.40.50.720:FF:000053">
    <property type="entry name" value="Quinone oxidoreductase 1"/>
    <property type="match status" value="1"/>
</dbReference>
<organism evidence="5 6">
    <name type="scientific">Chiloscyllium punctatum</name>
    <name type="common">Brownbanded bambooshark</name>
    <name type="synonym">Hemiscyllium punctatum</name>
    <dbReference type="NCBI Taxonomy" id="137246"/>
    <lineage>
        <taxon>Eukaryota</taxon>
        <taxon>Metazoa</taxon>
        <taxon>Chordata</taxon>
        <taxon>Craniata</taxon>
        <taxon>Vertebrata</taxon>
        <taxon>Chondrichthyes</taxon>
        <taxon>Elasmobranchii</taxon>
        <taxon>Galeomorphii</taxon>
        <taxon>Galeoidea</taxon>
        <taxon>Orectolobiformes</taxon>
        <taxon>Hemiscylliidae</taxon>
        <taxon>Chiloscyllium</taxon>
    </lineage>
</organism>
<dbReference type="SUPFAM" id="SSF51735">
    <property type="entry name" value="NAD(P)-binding Rossmann-fold domains"/>
    <property type="match status" value="1"/>
</dbReference>
<evidence type="ECO:0000256" key="2">
    <source>
        <dbReference type="ARBA" id="ARBA00023002"/>
    </source>
</evidence>
<dbReference type="InterPro" id="IPR013149">
    <property type="entry name" value="ADH-like_C"/>
</dbReference>
<evidence type="ECO:0000313" key="5">
    <source>
        <dbReference type="EMBL" id="GCC46707.1"/>
    </source>
</evidence>
<reference evidence="5 6" key="1">
    <citation type="journal article" date="2018" name="Nat. Ecol. Evol.">
        <title>Shark genomes provide insights into elasmobranch evolution and the origin of vertebrates.</title>
        <authorList>
            <person name="Hara Y"/>
            <person name="Yamaguchi K"/>
            <person name="Onimaru K"/>
            <person name="Kadota M"/>
            <person name="Koyanagi M"/>
            <person name="Keeley SD"/>
            <person name="Tatsumi K"/>
            <person name="Tanaka K"/>
            <person name="Motone F"/>
            <person name="Kageyama Y"/>
            <person name="Nozu R"/>
            <person name="Adachi N"/>
            <person name="Nishimura O"/>
            <person name="Nakagawa R"/>
            <person name="Tanegashima C"/>
            <person name="Kiyatake I"/>
            <person name="Matsumoto R"/>
            <person name="Murakumo K"/>
            <person name="Nishida K"/>
            <person name="Terakita A"/>
            <person name="Kuratani S"/>
            <person name="Sato K"/>
            <person name="Hyodo S Kuraku.S."/>
        </authorList>
    </citation>
    <scope>NUCLEOTIDE SEQUENCE [LARGE SCALE GENOMIC DNA]</scope>
</reference>
<dbReference type="SMART" id="SM00829">
    <property type="entry name" value="PKS_ER"/>
    <property type="match status" value="1"/>
</dbReference>
<dbReference type="AlphaFoldDB" id="A0A401TVP5"/>
<keyword evidence="1" id="KW-0521">NADP</keyword>
<dbReference type="GO" id="GO:0003960">
    <property type="term" value="F:quinone reductase (NADPH) activity"/>
    <property type="evidence" value="ECO:0007669"/>
    <property type="project" value="InterPro"/>
</dbReference>
<dbReference type="OrthoDB" id="3509362at2759"/>
<dbReference type="InterPro" id="IPR002364">
    <property type="entry name" value="Quin_OxRdtase/zeta-crystal_CS"/>
</dbReference>
<evidence type="ECO:0000313" key="6">
    <source>
        <dbReference type="Proteomes" id="UP000287033"/>
    </source>
</evidence>
<dbReference type="InterPro" id="IPR020843">
    <property type="entry name" value="ER"/>
</dbReference>
<dbReference type="Gene3D" id="3.90.180.10">
    <property type="entry name" value="Medium-chain alcohol dehydrogenases, catalytic domain"/>
    <property type="match status" value="1"/>
</dbReference>
<dbReference type="GO" id="GO:0008270">
    <property type="term" value="F:zinc ion binding"/>
    <property type="evidence" value="ECO:0007669"/>
    <property type="project" value="InterPro"/>
</dbReference>
<dbReference type="GO" id="GO:0070402">
    <property type="term" value="F:NADPH binding"/>
    <property type="evidence" value="ECO:0007669"/>
    <property type="project" value="TreeGrafter"/>
</dbReference>
<accession>A0A401TVP5</accession>
<dbReference type="InterPro" id="IPR047618">
    <property type="entry name" value="QOR-like"/>
</dbReference>
<dbReference type="Proteomes" id="UP000287033">
    <property type="component" value="Unassembled WGS sequence"/>
</dbReference>
<dbReference type="STRING" id="137246.A0A401TVP5"/>
<protein>
    <recommendedName>
        <fullName evidence="3">Probable quinone oxidoreductase</fullName>
    </recommendedName>
</protein>
<dbReference type="GO" id="GO:0035925">
    <property type="term" value="F:mRNA 3'-UTR AU-rich region binding"/>
    <property type="evidence" value="ECO:0007669"/>
    <property type="project" value="TreeGrafter"/>
</dbReference>
<keyword evidence="6" id="KW-1185">Reference proteome</keyword>
<dbReference type="GO" id="GO:0005829">
    <property type="term" value="C:cytosol"/>
    <property type="evidence" value="ECO:0007669"/>
    <property type="project" value="TreeGrafter"/>
</dbReference>
<keyword evidence="2" id="KW-0560">Oxidoreductase</keyword>
<dbReference type="OMA" id="VRQGMAW"/>
<dbReference type="InterPro" id="IPR036291">
    <property type="entry name" value="NAD(P)-bd_dom_sf"/>
</dbReference>
<evidence type="ECO:0000259" key="4">
    <source>
        <dbReference type="SMART" id="SM00829"/>
    </source>
</evidence>
<name>A0A401TVP5_CHIPU</name>
<sequence>MLKGLTVWYLLHKTFKVEQGHRVLIHAAAGGIGLLACQWARALGAHVIGTVGSKAKADLALANGCDHVILYNEENFVERVKQISRGELCDVVYDGVGKTTFPGSLSCLRPRGLFVSFGNASGPVPPFPLAELNNHGSLFATRPKLNDYVGTRKELLEGADTLFAAVINGKLHVPINHAYALKDAAKAHIDLESRATTGAAILRP</sequence>
<feature type="domain" description="Enoyl reductase (ER)" evidence="4">
    <location>
        <begin position="4"/>
        <end position="202"/>
    </location>
</feature>
<dbReference type="Pfam" id="PF00107">
    <property type="entry name" value="ADH_zinc_N"/>
    <property type="match status" value="1"/>
</dbReference>
<dbReference type="Gene3D" id="3.40.50.720">
    <property type="entry name" value="NAD(P)-binding Rossmann-like Domain"/>
    <property type="match status" value="1"/>
</dbReference>
<gene>
    <name evidence="5" type="ORF">chiPu_0030733</name>
</gene>
<dbReference type="CDD" id="cd05286">
    <property type="entry name" value="QOR2"/>
    <property type="match status" value="1"/>
</dbReference>
<dbReference type="PANTHER" id="PTHR48106:SF13">
    <property type="entry name" value="QUINONE OXIDOREDUCTASE-RELATED"/>
    <property type="match status" value="1"/>
</dbReference>
<dbReference type="PROSITE" id="PS01162">
    <property type="entry name" value="QOR_ZETA_CRYSTAL"/>
    <property type="match status" value="1"/>
</dbReference>
<evidence type="ECO:0000256" key="1">
    <source>
        <dbReference type="ARBA" id="ARBA00022857"/>
    </source>
</evidence>
<dbReference type="PANTHER" id="PTHR48106">
    <property type="entry name" value="QUINONE OXIDOREDUCTASE PIG3-RELATED"/>
    <property type="match status" value="1"/>
</dbReference>
<evidence type="ECO:0000256" key="3">
    <source>
        <dbReference type="ARBA" id="ARBA00070796"/>
    </source>
</evidence>
<comment type="caution">
    <text evidence="5">The sequence shown here is derived from an EMBL/GenBank/DDBJ whole genome shotgun (WGS) entry which is preliminary data.</text>
</comment>
<proteinExistence type="predicted"/>